<dbReference type="InterPro" id="IPR023631">
    <property type="entry name" value="Amidase_dom"/>
</dbReference>
<organism evidence="6 7">
    <name type="scientific">Cordyceps fumosorosea (strain ARSEF 2679)</name>
    <name type="common">Isaria fumosorosea</name>
    <dbReference type="NCBI Taxonomy" id="1081104"/>
    <lineage>
        <taxon>Eukaryota</taxon>
        <taxon>Fungi</taxon>
        <taxon>Dikarya</taxon>
        <taxon>Ascomycota</taxon>
        <taxon>Pezizomycotina</taxon>
        <taxon>Sordariomycetes</taxon>
        <taxon>Hypocreomycetidae</taxon>
        <taxon>Hypocreales</taxon>
        <taxon>Cordycipitaceae</taxon>
        <taxon>Cordyceps</taxon>
    </lineage>
</organism>
<evidence type="ECO:0000259" key="5">
    <source>
        <dbReference type="Pfam" id="PF01425"/>
    </source>
</evidence>
<evidence type="ECO:0000313" key="6">
    <source>
        <dbReference type="EMBL" id="OAA45372.1"/>
    </source>
</evidence>
<feature type="chain" id="PRO_5007886332" evidence="4">
    <location>
        <begin position="26"/>
        <end position="597"/>
    </location>
</feature>
<evidence type="ECO:0000313" key="7">
    <source>
        <dbReference type="Proteomes" id="UP000076744"/>
    </source>
</evidence>
<dbReference type="STRING" id="1081104.A0A167FJS2"/>
<sequence length="597" mass="64919">MRKPFARSTLCALVLQGALVHSVHHSTHDVRDSSISLSPAAMLAAHGGDDIPQWENVVNRKRAEREALLPSEWKVTAPSNETSFSPREVVIKSGILSTEELDITDTSKYDLTETAKRIASGNLSAEKVVTAFCKRATATHSLANFLTEINFKAAIERAKELDSIFQRNGTVLGPLHGIPITIKDAMDLEGFAASEGLTLLADAIAPNNGVLIQILIDAGAVIIAKTNMPQTGLAADTNSILWGRTLNAHNSHFGAGGSTGGEGVAMATSSSLFGVGSDGAGSCRMPGHANGAIGFRPSGSRLPPGGRNLPWSPGRGGIGPAAGEGFFAQSVRDLRLVSKLVSDAQPWERSSFLLYPSPWHNESVPKKLRIGVWDVESSNTFIHLFPPVLRGYRAAIDRLREASIELVPFSPPDLSAVWELCKEFLLFQGIEGITELISQEPITEIVRRTGIFIPDTPRFPISVQTLYDLNIQLMNLSSTMDDEWNSSGEPLDALLSVTAANTALPFDQWFDTSYTSIYNSVDFPAINLPLNMTVDRELDSKYENFKPFSPEDKRLEALYDPETFHGLPLSVQLAARKFEDEKLLAIAELIHPIIKAK</sequence>
<keyword evidence="7" id="KW-1185">Reference proteome</keyword>
<reference evidence="6 7" key="1">
    <citation type="journal article" date="2016" name="Genome Biol. Evol.">
        <title>Divergent and convergent evolution of fungal pathogenicity.</title>
        <authorList>
            <person name="Shang Y."/>
            <person name="Xiao G."/>
            <person name="Zheng P."/>
            <person name="Cen K."/>
            <person name="Zhan S."/>
            <person name="Wang C."/>
        </authorList>
    </citation>
    <scope>NUCLEOTIDE SEQUENCE [LARGE SCALE GENOMIC DNA]</scope>
    <source>
        <strain evidence="6 7">ARSEF 2679</strain>
    </source>
</reference>
<dbReference type="AlphaFoldDB" id="A0A167FJS2"/>
<gene>
    <name evidence="6" type="ORF">ISF_09605</name>
</gene>
<dbReference type="Proteomes" id="UP000076744">
    <property type="component" value="Unassembled WGS sequence"/>
</dbReference>
<dbReference type="GO" id="GO:0016787">
    <property type="term" value="F:hydrolase activity"/>
    <property type="evidence" value="ECO:0007669"/>
    <property type="project" value="UniProtKB-KW"/>
</dbReference>
<dbReference type="GeneID" id="30025897"/>
<evidence type="ECO:0000256" key="4">
    <source>
        <dbReference type="SAM" id="SignalP"/>
    </source>
</evidence>
<feature type="active site" description="Charge relay system" evidence="3">
    <location>
        <position position="258"/>
    </location>
</feature>
<feature type="domain" description="Amidase" evidence="5">
    <location>
        <begin position="128"/>
        <end position="584"/>
    </location>
</feature>
<evidence type="ECO:0000256" key="2">
    <source>
        <dbReference type="ARBA" id="ARBA00022801"/>
    </source>
</evidence>
<comment type="similarity">
    <text evidence="1">Belongs to the amidase family.</text>
</comment>
<evidence type="ECO:0000256" key="1">
    <source>
        <dbReference type="ARBA" id="ARBA00009199"/>
    </source>
</evidence>
<keyword evidence="2" id="KW-0378">Hydrolase</keyword>
<dbReference type="InterPro" id="IPR036928">
    <property type="entry name" value="AS_sf"/>
</dbReference>
<dbReference type="SUPFAM" id="SSF75304">
    <property type="entry name" value="Amidase signature (AS) enzymes"/>
    <property type="match status" value="1"/>
</dbReference>
<protein>
    <submittedName>
        <fullName evidence="6">Amidase family protein</fullName>
    </submittedName>
</protein>
<dbReference type="PANTHER" id="PTHR46072:SF3">
    <property type="entry name" value="AMIDASE"/>
    <property type="match status" value="1"/>
</dbReference>
<feature type="active site" description="Acyl-ester intermediate" evidence="3">
    <location>
        <position position="282"/>
    </location>
</feature>
<feature type="signal peptide" evidence="4">
    <location>
        <begin position="1"/>
        <end position="25"/>
    </location>
</feature>
<dbReference type="RefSeq" id="XP_018699622.1">
    <property type="nucleotide sequence ID" value="XM_018853206.1"/>
</dbReference>
<evidence type="ECO:0000256" key="3">
    <source>
        <dbReference type="PIRSR" id="PIRSR001221-1"/>
    </source>
</evidence>
<name>A0A167FJS2_CORFA</name>
<feature type="active site" description="Charge relay system" evidence="3">
    <location>
        <position position="183"/>
    </location>
</feature>
<keyword evidence="4" id="KW-0732">Signal</keyword>
<dbReference type="PIRSF" id="PIRSF001221">
    <property type="entry name" value="Amidase_fungi"/>
    <property type="match status" value="1"/>
</dbReference>
<proteinExistence type="inferred from homology"/>
<dbReference type="Gene3D" id="3.90.1300.10">
    <property type="entry name" value="Amidase signature (AS) domain"/>
    <property type="match status" value="1"/>
</dbReference>
<accession>A0A167FJS2</accession>
<dbReference type="OrthoDB" id="6428749at2759"/>
<dbReference type="EMBL" id="AZHB01000057">
    <property type="protein sequence ID" value="OAA45372.1"/>
    <property type="molecule type" value="Genomic_DNA"/>
</dbReference>
<dbReference type="PANTHER" id="PTHR46072">
    <property type="entry name" value="AMIDASE-RELATED-RELATED"/>
    <property type="match status" value="1"/>
</dbReference>
<dbReference type="Pfam" id="PF01425">
    <property type="entry name" value="Amidase"/>
    <property type="match status" value="1"/>
</dbReference>
<comment type="caution">
    <text evidence="6">The sequence shown here is derived from an EMBL/GenBank/DDBJ whole genome shotgun (WGS) entry which is preliminary data.</text>
</comment>